<evidence type="ECO:0000313" key="3">
    <source>
        <dbReference type="Proteomes" id="UP000654075"/>
    </source>
</evidence>
<comment type="caution">
    <text evidence="2">The sequence shown here is derived from an EMBL/GenBank/DDBJ whole genome shotgun (WGS) entry which is preliminary data.</text>
</comment>
<sequence length="275" mass="29983">MASSRMAAALVLLAVAMTLLNCLSPAFVGTQPALRSTSRVAMEVEWLGGLNRNVVEVFFTAPAQGERTRMVVTPDTTIDQILKDGRKALGFDQEWIPDSDFTLYNEDFPDTPLKGTIGECGLVDFGYEARRGATTPPRTQVREQLHDEIVSVTVVQSAICTLRCTCTSRPNEACGSIVLWIDAVCVSVVYFDAGAAHWRSFIILCKHPPLVNYTNWPQGRRASCQHSLDKCQPVQAGRSVSARAGHQFAFSHSHPLLFTTHSLSLASTTTGKVAA</sequence>
<name>A0A813GD77_POLGL</name>
<proteinExistence type="predicted"/>
<keyword evidence="3" id="KW-1185">Reference proteome</keyword>
<feature type="chain" id="PRO_5032439259" evidence="1">
    <location>
        <begin position="23"/>
        <end position="275"/>
    </location>
</feature>
<protein>
    <submittedName>
        <fullName evidence="2">Uncharacterized protein</fullName>
    </submittedName>
</protein>
<dbReference type="EMBL" id="CAJNNV010028082">
    <property type="protein sequence ID" value="CAE8622900.1"/>
    <property type="molecule type" value="Genomic_DNA"/>
</dbReference>
<organism evidence="2 3">
    <name type="scientific">Polarella glacialis</name>
    <name type="common">Dinoflagellate</name>
    <dbReference type="NCBI Taxonomy" id="89957"/>
    <lineage>
        <taxon>Eukaryota</taxon>
        <taxon>Sar</taxon>
        <taxon>Alveolata</taxon>
        <taxon>Dinophyceae</taxon>
        <taxon>Suessiales</taxon>
        <taxon>Suessiaceae</taxon>
        <taxon>Polarella</taxon>
    </lineage>
</organism>
<dbReference type="Proteomes" id="UP000654075">
    <property type="component" value="Unassembled WGS sequence"/>
</dbReference>
<feature type="signal peptide" evidence="1">
    <location>
        <begin position="1"/>
        <end position="22"/>
    </location>
</feature>
<evidence type="ECO:0000256" key="1">
    <source>
        <dbReference type="SAM" id="SignalP"/>
    </source>
</evidence>
<gene>
    <name evidence="2" type="ORF">PGLA1383_LOCUS40259</name>
</gene>
<reference evidence="2" key="1">
    <citation type="submission" date="2021-02" db="EMBL/GenBank/DDBJ databases">
        <authorList>
            <person name="Dougan E. K."/>
            <person name="Rhodes N."/>
            <person name="Thang M."/>
            <person name="Chan C."/>
        </authorList>
    </citation>
    <scope>NUCLEOTIDE SEQUENCE</scope>
</reference>
<accession>A0A813GD77</accession>
<evidence type="ECO:0000313" key="2">
    <source>
        <dbReference type="EMBL" id="CAE8622900.1"/>
    </source>
</evidence>
<keyword evidence="1" id="KW-0732">Signal</keyword>
<dbReference type="AlphaFoldDB" id="A0A813GD77"/>